<keyword evidence="2" id="KW-1185">Reference proteome</keyword>
<dbReference type="GO" id="GO:0016491">
    <property type="term" value="F:oxidoreductase activity"/>
    <property type="evidence" value="ECO:0007669"/>
    <property type="project" value="InterPro"/>
</dbReference>
<organism evidence="1 2">
    <name type="scientific">Paenibacillus sabuli</name>
    <dbReference type="NCBI Taxonomy" id="2772509"/>
    <lineage>
        <taxon>Bacteria</taxon>
        <taxon>Bacillati</taxon>
        <taxon>Bacillota</taxon>
        <taxon>Bacilli</taxon>
        <taxon>Bacillales</taxon>
        <taxon>Paenibacillaceae</taxon>
        <taxon>Paenibacillus</taxon>
    </lineage>
</organism>
<gene>
    <name evidence="1" type="ORF">IDH44_09085</name>
</gene>
<accession>A0A927GRC9</accession>
<dbReference type="SUPFAM" id="SSF55469">
    <property type="entry name" value="FMN-dependent nitroreductase-like"/>
    <property type="match status" value="1"/>
</dbReference>
<dbReference type="EMBL" id="JACXIZ010000015">
    <property type="protein sequence ID" value="MBD2845343.1"/>
    <property type="molecule type" value="Genomic_DNA"/>
</dbReference>
<dbReference type="Proteomes" id="UP000621560">
    <property type="component" value="Unassembled WGS sequence"/>
</dbReference>
<comment type="caution">
    <text evidence="1">The sequence shown here is derived from an EMBL/GenBank/DDBJ whole genome shotgun (WGS) entry which is preliminary data.</text>
</comment>
<dbReference type="InterPro" id="IPR000415">
    <property type="entry name" value="Nitroreductase-like"/>
</dbReference>
<protein>
    <submittedName>
        <fullName evidence="1">Uncharacterized protein</fullName>
    </submittedName>
</protein>
<name>A0A927GRC9_9BACL</name>
<sequence length="67" mass="7483">MLRMPARCCKRAACHCLVQNVNLLARERRIDAKVAHPAWMGDEAVRKQLGIGEQEQAVAVLEFGLPI</sequence>
<evidence type="ECO:0000313" key="1">
    <source>
        <dbReference type="EMBL" id="MBD2845343.1"/>
    </source>
</evidence>
<dbReference type="Gene3D" id="3.40.109.10">
    <property type="entry name" value="NADH Oxidase"/>
    <property type="match status" value="1"/>
</dbReference>
<proteinExistence type="predicted"/>
<dbReference type="AlphaFoldDB" id="A0A927GRC9"/>
<dbReference type="RefSeq" id="WP_190916864.1">
    <property type="nucleotide sequence ID" value="NZ_JACXIZ010000015.1"/>
</dbReference>
<evidence type="ECO:0000313" key="2">
    <source>
        <dbReference type="Proteomes" id="UP000621560"/>
    </source>
</evidence>
<reference evidence="1" key="1">
    <citation type="submission" date="2020-09" db="EMBL/GenBank/DDBJ databases">
        <title>A novel bacterium of genus Paenibacillus, isolated from South China Sea.</title>
        <authorList>
            <person name="Huang H."/>
            <person name="Mo K."/>
            <person name="Hu Y."/>
        </authorList>
    </citation>
    <scope>NUCLEOTIDE SEQUENCE</scope>
    <source>
        <strain evidence="1">IB182496</strain>
    </source>
</reference>